<evidence type="ECO:0000313" key="2">
    <source>
        <dbReference type="Proteomes" id="UP000715781"/>
    </source>
</evidence>
<reference evidence="1" key="2">
    <citation type="journal article" date="2022" name="Microbiol. Resour. Announc.">
        <title>Metagenome Sequencing to Explore Phylogenomics of Terrestrial Cyanobacteria.</title>
        <authorList>
            <person name="Ward R.D."/>
            <person name="Stajich J.E."/>
            <person name="Johansen J.R."/>
            <person name="Huntemann M."/>
            <person name="Clum A."/>
            <person name="Foster B."/>
            <person name="Foster B."/>
            <person name="Roux S."/>
            <person name="Palaniappan K."/>
            <person name="Varghese N."/>
            <person name="Mukherjee S."/>
            <person name="Reddy T.B.K."/>
            <person name="Daum C."/>
            <person name="Copeland A."/>
            <person name="Chen I.A."/>
            <person name="Ivanova N.N."/>
            <person name="Kyrpides N.C."/>
            <person name="Shapiro N."/>
            <person name="Eloe-Fadrosh E.A."/>
            <person name="Pietrasiak N."/>
        </authorList>
    </citation>
    <scope>NUCLEOTIDE SEQUENCE</scope>
    <source>
        <strain evidence="1">JT2-VF2</strain>
    </source>
</reference>
<dbReference type="EMBL" id="JAHHHN010000018">
    <property type="protein sequence ID" value="MBW4564072.1"/>
    <property type="molecule type" value="Genomic_DNA"/>
</dbReference>
<name>A0A951Q3W4_9NOST</name>
<organism evidence="1 2">
    <name type="scientific">Mojavia pulchra JT2-VF2</name>
    <dbReference type="NCBI Taxonomy" id="287848"/>
    <lineage>
        <taxon>Bacteria</taxon>
        <taxon>Bacillati</taxon>
        <taxon>Cyanobacteriota</taxon>
        <taxon>Cyanophyceae</taxon>
        <taxon>Nostocales</taxon>
        <taxon>Nostocaceae</taxon>
    </lineage>
</organism>
<proteinExistence type="predicted"/>
<dbReference type="AlphaFoldDB" id="A0A951Q3W4"/>
<comment type="caution">
    <text evidence="1">The sequence shown here is derived from an EMBL/GenBank/DDBJ whole genome shotgun (WGS) entry which is preliminary data.</text>
</comment>
<reference evidence="1" key="1">
    <citation type="submission" date="2021-05" db="EMBL/GenBank/DDBJ databases">
        <authorList>
            <person name="Pietrasiak N."/>
            <person name="Ward R."/>
            <person name="Stajich J.E."/>
            <person name="Kurbessoian T."/>
        </authorList>
    </citation>
    <scope>NUCLEOTIDE SEQUENCE</scope>
    <source>
        <strain evidence="1">JT2-VF2</strain>
    </source>
</reference>
<evidence type="ECO:0000313" key="1">
    <source>
        <dbReference type="EMBL" id="MBW4564072.1"/>
    </source>
</evidence>
<dbReference type="Proteomes" id="UP000715781">
    <property type="component" value="Unassembled WGS sequence"/>
</dbReference>
<accession>A0A951Q3W4</accession>
<gene>
    <name evidence="1" type="ORF">KME32_23615</name>
</gene>
<sequence>MIEKLVYITNQNTDALVDIVLGFYLDGDAVDRQQIERELINLGVKHQLGSGRELVQKLRQLAADRGL</sequence>
<protein>
    <submittedName>
        <fullName evidence="1">Uncharacterized protein</fullName>
    </submittedName>
</protein>